<dbReference type="KEGG" id="bbgw:UT28_C0001G0646"/>
<dbReference type="InterPro" id="IPR029044">
    <property type="entry name" value="Nucleotide-diphossugar_trans"/>
</dbReference>
<sequence length="256" mass="29823">MSKFTFIMPTKNRAGFLKQSIDSIINQTYTDWELIVVDDHSTDETEAIVETFKDQRIIYKKLVSNTGPGAARDFGIRQASGDYIVIADSDNINRINRLEVLSQYISQKPFLDVIYGDMEIIRDGKSEILTSCEHNPKLQRIYNYIFNPTACYKKEIYLKSSGYDFDLFTSEDYDLWLNFLKLDAKFGYIPEIMTTAIVHNESLTSSVEFDLRKKNLNLVRNKHHLPIPSTAEAKQILPLHLWERVDQKRGLEFWFN</sequence>
<dbReference type="InterPro" id="IPR050834">
    <property type="entry name" value="Glycosyltransf_2"/>
</dbReference>
<organism evidence="2 3">
    <name type="scientific">Berkelbacteria bacterium GW2011_GWE1_39_12</name>
    <dbReference type="NCBI Taxonomy" id="1618337"/>
    <lineage>
        <taxon>Bacteria</taxon>
        <taxon>Candidatus Berkelbacteria</taxon>
    </lineage>
</organism>
<evidence type="ECO:0000313" key="2">
    <source>
        <dbReference type="EMBL" id="AKM82446.1"/>
    </source>
</evidence>
<dbReference type="InterPro" id="IPR001173">
    <property type="entry name" value="Glyco_trans_2-like"/>
</dbReference>
<dbReference type="Gene3D" id="3.90.550.10">
    <property type="entry name" value="Spore Coat Polysaccharide Biosynthesis Protein SpsA, Chain A"/>
    <property type="match status" value="1"/>
</dbReference>
<feature type="domain" description="Glycosyltransferase 2-like" evidence="1">
    <location>
        <begin position="6"/>
        <end position="132"/>
    </location>
</feature>
<dbReference type="AlphaFoldDB" id="A0A0G4B3C2"/>
<evidence type="ECO:0000313" key="3">
    <source>
        <dbReference type="Proteomes" id="UP000035648"/>
    </source>
</evidence>
<accession>A0A0G4B3C2</accession>
<dbReference type="PANTHER" id="PTHR43685:SF2">
    <property type="entry name" value="GLYCOSYLTRANSFERASE 2-LIKE DOMAIN-CONTAINING PROTEIN"/>
    <property type="match status" value="1"/>
</dbReference>
<dbReference type="CDD" id="cd00761">
    <property type="entry name" value="Glyco_tranf_GTA_type"/>
    <property type="match status" value="1"/>
</dbReference>
<dbReference type="Pfam" id="PF00535">
    <property type="entry name" value="Glycos_transf_2"/>
    <property type="match status" value="1"/>
</dbReference>
<proteinExistence type="predicted"/>
<dbReference type="PANTHER" id="PTHR43685">
    <property type="entry name" value="GLYCOSYLTRANSFERASE"/>
    <property type="match status" value="1"/>
</dbReference>
<name>A0A0G4B3C2_9BACT</name>
<dbReference type="EMBL" id="CP011213">
    <property type="protein sequence ID" value="AKM82446.1"/>
    <property type="molecule type" value="Genomic_DNA"/>
</dbReference>
<dbReference type="GO" id="GO:0016740">
    <property type="term" value="F:transferase activity"/>
    <property type="evidence" value="ECO:0007669"/>
    <property type="project" value="UniProtKB-KW"/>
</dbReference>
<protein>
    <submittedName>
        <fullName evidence="2">Glycosyl transferase family 2 protein</fullName>
    </submittedName>
</protein>
<dbReference type="STRING" id="1618337.UT28_C0001G0646"/>
<keyword evidence="2" id="KW-0808">Transferase</keyword>
<dbReference type="Proteomes" id="UP000035648">
    <property type="component" value="Chromosome"/>
</dbReference>
<dbReference type="SUPFAM" id="SSF53448">
    <property type="entry name" value="Nucleotide-diphospho-sugar transferases"/>
    <property type="match status" value="1"/>
</dbReference>
<reference evidence="2 3" key="1">
    <citation type="journal article" date="2015" name="Nature">
        <title>rRNA introns, odd ribosomes, and small enigmatic genomes across a large radiation of phyla.</title>
        <authorList>
            <person name="Brown C.T."/>
            <person name="Hug L.A."/>
            <person name="Thomas B.C."/>
            <person name="Sharon I."/>
            <person name="Castelle C.J."/>
            <person name="Singh A."/>
            <person name="Wilkins M.J."/>
            <person name="Williams K.H."/>
            <person name="Banfield J.F."/>
        </authorList>
    </citation>
    <scope>NUCLEOTIDE SEQUENCE [LARGE SCALE GENOMIC DNA]</scope>
</reference>
<evidence type="ECO:0000259" key="1">
    <source>
        <dbReference type="Pfam" id="PF00535"/>
    </source>
</evidence>
<gene>
    <name evidence="2" type="ORF">UT28_C0001G0646</name>
</gene>